<evidence type="ECO:0000313" key="2">
    <source>
        <dbReference type="EMBL" id="MBE1485737.1"/>
    </source>
</evidence>
<feature type="transmembrane region" description="Helical" evidence="1">
    <location>
        <begin position="207"/>
        <end position="228"/>
    </location>
</feature>
<sequence length="235" mass="24533">MDQETRLRVRTTDELLDRSGTPTTRVSRALLGYGIVAGPTYVLVSLAQALTRDGFQLDRHAWSLLSNGALGWIQITNLVLAGLLTIALGIGLHRVLSPGPGATWAPRLIGTYGVSLVAAGAFRADPALGFPAGTPEVGAAVTWPGMLHFAAGGIGFACLIAACLVLARRFSSEGRRGWATFSRSTGVLFLAGFVAMAAGAGSAGINLAFTAVVVLAWAWMSAVAAHLYRRTTRAN</sequence>
<feature type="transmembrane region" description="Helical" evidence="1">
    <location>
        <begin position="178"/>
        <end position="201"/>
    </location>
</feature>
<feature type="transmembrane region" description="Helical" evidence="1">
    <location>
        <begin position="104"/>
        <end position="122"/>
    </location>
</feature>
<feature type="transmembrane region" description="Helical" evidence="1">
    <location>
        <begin position="70"/>
        <end position="92"/>
    </location>
</feature>
<gene>
    <name evidence="2" type="ORF">H4W31_001375</name>
</gene>
<reference evidence="2" key="1">
    <citation type="submission" date="2020-10" db="EMBL/GenBank/DDBJ databases">
        <title>Sequencing the genomes of 1000 actinobacteria strains.</title>
        <authorList>
            <person name="Klenk H.-P."/>
        </authorList>
    </citation>
    <scope>NUCLEOTIDE SEQUENCE</scope>
    <source>
        <strain evidence="2">DSM 46832</strain>
    </source>
</reference>
<evidence type="ECO:0000313" key="3">
    <source>
        <dbReference type="Proteomes" id="UP000649753"/>
    </source>
</evidence>
<protein>
    <recommendedName>
        <fullName evidence="4">DUF998 domain-containing protein</fullName>
    </recommendedName>
</protein>
<keyword evidence="1" id="KW-0812">Transmembrane</keyword>
<keyword evidence="1" id="KW-0472">Membrane</keyword>
<evidence type="ECO:0008006" key="4">
    <source>
        <dbReference type="Google" id="ProtNLM"/>
    </source>
</evidence>
<proteinExistence type="predicted"/>
<dbReference type="RefSeq" id="WP_192765876.1">
    <property type="nucleotide sequence ID" value="NZ_JADBEB010000001.1"/>
</dbReference>
<dbReference type="AlphaFoldDB" id="A0A927M079"/>
<dbReference type="InterPro" id="IPR009339">
    <property type="entry name" value="DUF998"/>
</dbReference>
<dbReference type="Proteomes" id="UP000649753">
    <property type="component" value="Unassembled WGS sequence"/>
</dbReference>
<keyword evidence="1" id="KW-1133">Transmembrane helix</keyword>
<name>A0A927M079_9ACTN</name>
<feature type="transmembrane region" description="Helical" evidence="1">
    <location>
        <begin position="142"/>
        <end position="166"/>
    </location>
</feature>
<evidence type="ECO:0000256" key="1">
    <source>
        <dbReference type="SAM" id="Phobius"/>
    </source>
</evidence>
<organism evidence="2 3">
    <name type="scientific">Plantactinospora soyae</name>
    <dbReference type="NCBI Taxonomy" id="1544732"/>
    <lineage>
        <taxon>Bacteria</taxon>
        <taxon>Bacillati</taxon>
        <taxon>Actinomycetota</taxon>
        <taxon>Actinomycetes</taxon>
        <taxon>Micromonosporales</taxon>
        <taxon>Micromonosporaceae</taxon>
        <taxon>Plantactinospora</taxon>
    </lineage>
</organism>
<keyword evidence="3" id="KW-1185">Reference proteome</keyword>
<comment type="caution">
    <text evidence="2">The sequence shown here is derived from an EMBL/GenBank/DDBJ whole genome shotgun (WGS) entry which is preliminary data.</text>
</comment>
<feature type="transmembrane region" description="Helical" evidence="1">
    <location>
        <begin position="30"/>
        <end position="50"/>
    </location>
</feature>
<dbReference type="EMBL" id="JADBEB010000001">
    <property type="protein sequence ID" value="MBE1485737.1"/>
    <property type="molecule type" value="Genomic_DNA"/>
</dbReference>
<dbReference type="Pfam" id="PF06197">
    <property type="entry name" value="DUF998"/>
    <property type="match status" value="1"/>
</dbReference>
<accession>A0A927M079</accession>